<dbReference type="InterPro" id="IPR004971">
    <property type="entry name" value="mRNA_G-N7_MeTrfase_dom"/>
</dbReference>
<feature type="domain" description="MRNA cap 0 methyltransferase" evidence="7">
    <location>
        <begin position="5"/>
        <end position="43"/>
    </location>
</feature>
<evidence type="ECO:0000256" key="5">
    <source>
        <dbReference type="ARBA" id="ARBA00044712"/>
    </source>
</evidence>
<keyword evidence="1" id="KW-0489">Methyltransferase</keyword>
<dbReference type="Pfam" id="PF03291">
    <property type="entry name" value="mRNA_G-N7_MeTrfase"/>
    <property type="match status" value="1"/>
</dbReference>
<dbReference type="GO" id="GO:0004482">
    <property type="term" value="F:mRNA 5'-cap (guanine-N7-)-methyltransferase activity"/>
    <property type="evidence" value="ECO:0007669"/>
    <property type="project" value="UniProtKB-EC"/>
</dbReference>
<dbReference type="Gene3D" id="3.40.50.150">
    <property type="entry name" value="Vaccinia Virus protein VP39"/>
    <property type="match status" value="1"/>
</dbReference>
<dbReference type="EMBL" id="KQ965783">
    <property type="protein sequence ID" value="KXS13009.1"/>
    <property type="molecule type" value="Genomic_DNA"/>
</dbReference>
<evidence type="ECO:0000256" key="3">
    <source>
        <dbReference type="ARBA" id="ARBA00032772"/>
    </source>
</evidence>
<name>A0A139A8I4_GONPJ</name>
<proteinExistence type="predicted"/>
<evidence type="ECO:0000313" key="8">
    <source>
        <dbReference type="EMBL" id="KXS13009.1"/>
    </source>
</evidence>
<accession>A0A139A8I4</accession>
<gene>
    <name evidence="8" type="ORF">M427DRAFT_388399</name>
</gene>
<evidence type="ECO:0000259" key="7">
    <source>
        <dbReference type="Pfam" id="PF03291"/>
    </source>
</evidence>
<evidence type="ECO:0000313" key="9">
    <source>
        <dbReference type="Proteomes" id="UP000070544"/>
    </source>
</evidence>
<reference evidence="8 9" key="1">
    <citation type="journal article" date="2015" name="Genome Biol. Evol.">
        <title>Phylogenomic analyses indicate that early fungi evolved digesting cell walls of algal ancestors of land plants.</title>
        <authorList>
            <person name="Chang Y."/>
            <person name="Wang S."/>
            <person name="Sekimoto S."/>
            <person name="Aerts A.L."/>
            <person name="Choi C."/>
            <person name="Clum A."/>
            <person name="LaButti K.M."/>
            <person name="Lindquist E.A."/>
            <person name="Yee Ngan C."/>
            <person name="Ohm R.A."/>
            <person name="Salamov A.A."/>
            <person name="Grigoriev I.V."/>
            <person name="Spatafora J.W."/>
            <person name="Berbee M.L."/>
        </authorList>
    </citation>
    <scope>NUCLEOTIDE SEQUENCE [LARGE SCALE GENOMIC DNA]</scope>
    <source>
        <strain evidence="8 9">JEL478</strain>
    </source>
</reference>
<dbReference type="Proteomes" id="UP000070544">
    <property type="component" value="Unassembled WGS sequence"/>
</dbReference>
<dbReference type="OrthoDB" id="10248867at2759"/>
<evidence type="ECO:0000256" key="4">
    <source>
        <dbReference type="ARBA" id="ARBA00033387"/>
    </source>
</evidence>
<evidence type="ECO:0000256" key="6">
    <source>
        <dbReference type="ARBA" id="ARBA00049739"/>
    </source>
</evidence>
<sequence>MLSRKKLRNTTGLSFGNDIYRISFDQKSSYRAFGCRYVFKLEELSMMCRNTWSTSQLSCGESDFSYACAITKPRSSIQVGS</sequence>
<keyword evidence="9" id="KW-1185">Reference proteome</keyword>
<keyword evidence="2" id="KW-0808">Transferase</keyword>
<dbReference type="InterPro" id="IPR029063">
    <property type="entry name" value="SAM-dependent_MTases_sf"/>
</dbReference>
<dbReference type="AlphaFoldDB" id="A0A139A8I4"/>
<evidence type="ECO:0000256" key="1">
    <source>
        <dbReference type="ARBA" id="ARBA00022603"/>
    </source>
</evidence>
<evidence type="ECO:0000256" key="2">
    <source>
        <dbReference type="ARBA" id="ARBA00022679"/>
    </source>
</evidence>
<comment type="catalytic activity">
    <reaction evidence="5">
        <text>a 5'-end (5'-triphosphoguanosine)-ribonucleoside in mRNA + S-adenosyl-L-methionine = a 5'-end (N(7)-methyl 5'-triphosphoguanosine)-ribonucleoside in mRNA + S-adenosyl-L-homocysteine</text>
        <dbReference type="Rhea" id="RHEA:67008"/>
        <dbReference type="Rhea" id="RHEA-COMP:17166"/>
        <dbReference type="Rhea" id="RHEA-COMP:17167"/>
        <dbReference type="ChEBI" id="CHEBI:57856"/>
        <dbReference type="ChEBI" id="CHEBI:59789"/>
        <dbReference type="ChEBI" id="CHEBI:156461"/>
        <dbReference type="ChEBI" id="CHEBI:167617"/>
        <dbReference type="EC" id="2.1.1.56"/>
    </reaction>
</comment>
<organism evidence="8 9">
    <name type="scientific">Gonapodya prolifera (strain JEL478)</name>
    <name type="common">Monoblepharis prolifera</name>
    <dbReference type="NCBI Taxonomy" id="1344416"/>
    <lineage>
        <taxon>Eukaryota</taxon>
        <taxon>Fungi</taxon>
        <taxon>Fungi incertae sedis</taxon>
        <taxon>Chytridiomycota</taxon>
        <taxon>Chytridiomycota incertae sedis</taxon>
        <taxon>Monoblepharidomycetes</taxon>
        <taxon>Monoblepharidales</taxon>
        <taxon>Gonapodyaceae</taxon>
        <taxon>Gonapodya</taxon>
    </lineage>
</organism>
<protein>
    <recommendedName>
        <fullName evidence="6">mRNA cap guanine-N(7) methyltransferase</fullName>
    </recommendedName>
    <alternativeName>
        <fullName evidence="3">mRNA (guanine-N(7))-methyltransferase</fullName>
    </alternativeName>
    <alternativeName>
        <fullName evidence="4">mRNA cap methyltransferase</fullName>
    </alternativeName>
</protein>